<dbReference type="Gene3D" id="2.60.40.10">
    <property type="entry name" value="Immunoglobulins"/>
    <property type="match status" value="1"/>
</dbReference>
<protein>
    <recommendedName>
        <fullName evidence="3">DUF3238 domain-containing protein</fullName>
    </recommendedName>
</protein>
<name>A0A3P5WCS3_9BACL</name>
<accession>A0A3P5WCS3</accession>
<sequence>MNKLAFEIKTVTHVPDSISFTWNDTGGVYKVYRNGKHVYEGTAPEFSDGDIKHAKMYNYTIERIENDNVVDVIALQTSAFAEKKDKESPLQSLVLTTIVAKTQIALSWEEIQDVEDYAIYRNGTLMNTTGKNYYIDRDFSLDEGYTYAIHSTRPLAKSEERMNISNSVISKVFGTLNPFSSKEEATDEEFIVTKLIAEPKELLTPVAVRKRKPNIDRWRFRYTTFLPDEWVRNPNVLSPNHYFKGDGRGFDVNGKSYRTRVDINLAYDLDGAPLTVTKGVGESVAYSHLKRVRQKETAPSEGIVLKRMDHRKEETGFLLTHAVGNPLTTAPEIDYEVKSVMRRDGTFDMTGYHNQAPHHEIYMMRGDQGNWIPLHQAESKGLAYMSNVVAWQYWRVSSFG</sequence>
<dbReference type="RefSeq" id="WP_160117533.1">
    <property type="nucleotide sequence ID" value="NZ_CBCRXF010000022.1"/>
</dbReference>
<evidence type="ECO:0000313" key="1">
    <source>
        <dbReference type="EMBL" id="VDC18207.1"/>
    </source>
</evidence>
<gene>
    <name evidence="1" type="ORF">FILTAD_00128</name>
</gene>
<dbReference type="OrthoDB" id="2444319at2"/>
<dbReference type="InterPro" id="IPR013783">
    <property type="entry name" value="Ig-like_fold"/>
</dbReference>
<dbReference type="EMBL" id="UXAV01000012">
    <property type="protein sequence ID" value="VDC18207.1"/>
    <property type="molecule type" value="Genomic_DNA"/>
</dbReference>
<organism evidence="1 2">
    <name type="scientific">Filibacter tadaridae</name>
    <dbReference type="NCBI Taxonomy" id="2483811"/>
    <lineage>
        <taxon>Bacteria</taxon>
        <taxon>Bacillati</taxon>
        <taxon>Bacillota</taxon>
        <taxon>Bacilli</taxon>
        <taxon>Bacillales</taxon>
        <taxon>Caryophanaceae</taxon>
        <taxon>Filibacter</taxon>
    </lineage>
</organism>
<dbReference type="InterPro" id="IPR021631">
    <property type="entry name" value="DUF3238"/>
</dbReference>
<keyword evidence="2" id="KW-1185">Reference proteome</keyword>
<reference evidence="1 2" key="1">
    <citation type="submission" date="2018-11" db="EMBL/GenBank/DDBJ databases">
        <authorList>
            <person name="Criscuolo A."/>
        </authorList>
    </citation>
    <scope>NUCLEOTIDE SEQUENCE [LARGE SCALE GENOMIC DNA]</scope>
    <source>
        <strain evidence="1">ATB-66</strain>
    </source>
</reference>
<evidence type="ECO:0000313" key="2">
    <source>
        <dbReference type="Proteomes" id="UP000270468"/>
    </source>
</evidence>
<dbReference type="Pfam" id="PF11579">
    <property type="entry name" value="DUF3238"/>
    <property type="match status" value="1"/>
</dbReference>
<proteinExistence type="predicted"/>
<dbReference type="Proteomes" id="UP000270468">
    <property type="component" value="Unassembled WGS sequence"/>
</dbReference>
<evidence type="ECO:0008006" key="3">
    <source>
        <dbReference type="Google" id="ProtNLM"/>
    </source>
</evidence>
<dbReference type="AlphaFoldDB" id="A0A3P5WCS3"/>